<proteinExistence type="predicted"/>
<dbReference type="AlphaFoldDB" id="W0B7A0"/>
<name>W0B7A0_9GAMM</name>
<accession>W0B7A0</accession>
<keyword evidence="1" id="KW-1133">Transmembrane helix</keyword>
<gene>
    <name evidence="2" type="ORF">Loa_00850</name>
</gene>
<dbReference type="STRING" id="1268635.Loa_00850"/>
<keyword evidence="1" id="KW-0472">Membrane</keyword>
<sequence>MKPKLIDRYIAKTVLSAIALVTLMLAGLQVFIYL</sequence>
<keyword evidence="3" id="KW-1185">Reference proteome</keyword>
<dbReference type="EMBL" id="CP004006">
    <property type="protein sequence ID" value="AHE66418.1"/>
    <property type="molecule type" value="Genomic_DNA"/>
</dbReference>
<dbReference type="KEGG" id="lok:Loa_00850"/>
<reference evidence="2 3" key="1">
    <citation type="journal article" date="2013" name="Int. J. Med. Microbiol.">
        <title>Legionella oakridgensis ATCC 33761 genome sequence and phenotypic characterization reveals its replication capacity in amoebae.</title>
        <authorList>
            <person name="Brzuszkiewicz E."/>
            <person name="Schulz T."/>
            <person name="Rydzewski K."/>
            <person name="Daniel R."/>
            <person name="Gillmaier N."/>
            <person name="Dittmann C."/>
            <person name="Holland G."/>
            <person name="Schunder E."/>
            <person name="Lautner M."/>
            <person name="Eisenreich W."/>
            <person name="Luck C."/>
            <person name="Heuner K."/>
        </authorList>
    </citation>
    <scope>NUCLEOTIDE SEQUENCE [LARGE SCALE GENOMIC DNA]</scope>
    <source>
        <strain>OR-10</strain>
        <strain evidence="3">ATCC 33761</strain>
    </source>
</reference>
<dbReference type="Proteomes" id="UP000018838">
    <property type="component" value="Chromosome"/>
</dbReference>
<evidence type="ECO:0000256" key="1">
    <source>
        <dbReference type="SAM" id="Phobius"/>
    </source>
</evidence>
<evidence type="ECO:0000313" key="2">
    <source>
        <dbReference type="EMBL" id="AHE66418.1"/>
    </source>
</evidence>
<evidence type="ECO:0000313" key="3">
    <source>
        <dbReference type="Proteomes" id="UP000018838"/>
    </source>
</evidence>
<protein>
    <submittedName>
        <fullName evidence="2">Uncharacterized protein</fullName>
    </submittedName>
</protein>
<feature type="transmembrane region" description="Helical" evidence="1">
    <location>
        <begin position="9"/>
        <end position="32"/>
    </location>
</feature>
<dbReference type="HOGENOM" id="CLU_3374398_0_0_6"/>
<organism evidence="2 3">
    <name type="scientific">Legionella oakridgensis ATCC 33761 = DSM 21215</name>
    <dbReference type="NCBI Taxonomy" id="1268635"/>
    <lineage>
        <taxon>Bacteria</taxon>
        <taxon>Pseudomonadati</taxon>
        <taxon>Pseudomonadota</taxon>
        <taxon>Gammaproteobacteria</taxon>
        <taxon>Legionellales</taxon>
        <taxon>Legionellaceae</taxon>
        <taxon>Legionella</taxon>
    </lineage>
</organism>
<keyword evidence="1" id="KW-0812">Transmembrane</keyword>